<dbReference type="STRING" id="1379680.GCA_001612615_00148"/>
<organism evidence="2 3">
    <name type="scientific">Nocardia amikacinitolerans</name>
    <dbReference type="NCBI Taxonomy" id="756689"/>
    <lineage>
        <taxon>Bacteria</taxon>
        <taxon>Bacillati</taxon>
        <taxon>Actinomycetota</taxon>
        <taxon>Actinomycetes</taxon>
        <taxon>Mycobacteriales</taxon>
        <taxon>Nocardiaceae</taxon>
        <taxon>Nocardia</taxon>
    </lineage>
</organism>
<dbReference type="SUPFAM" id="SSF159501">
    <property type="entry name" value="EreA/ChaN-like"/>
    <property type="match status" value="1"/>
</dbReference>
<gene>
    <name evidence="2" type="ORF">SAMN04244553_0871</name>
</gene>
<dbReference type="Gene3D" id="3.40.1660.10">
    <property type="entry name" value="EreA-like (biosynthetic domain)"/>
    <property type="match status" value="1"/>
</dbReference>
<dbReference type="CDD" id="cd14728">
    <property type="entry name" value="Ere-like"/>
    <property type="match status" value="1"/>
</dbReference>
<protein>
    <submittedName>
        <fullName evidence="2">Erythromycin esterase</fullName>
    </submittedName>
</protein>
<dbReference type="PANTHER" id="PTHR31299:SF0">
    <property type="entry name" value="ESTERASE, PUTATIVE (AFU_ORTHOLOGUE AFUA_1G05850)-RELATED"/>
    <property type="match status" value="1"/>
</dbReference>
<sequence>MSQDIRDFVSASCELVALGEPTHREPSFGFVRNELFVRLIDRGFRSIALETDRVAALVVDDYVRDGVGSLDTAMREGFSHGFGDLAANRELVAWMREYNHNRPPSERLAFHGFDAPMENPDAPSPRRFLEHTRDYLRLDLDLGELLGDDERWDRAEAIMDPAESIGATAEAERLREIADDMLLALYARAPELIAATSRAAWLNAKIHLTAGRCLLRYHRQAAHRGDERARLSGLLDIRETSMAKNLLDIRNIEARRGGTVIGAHNAHLQRNRGTIQMAGMDFGWFSAGAIVGSLVGERYAFIAGSLGRSEVLGLGEPEPGTYESVLQGRIADWGLTSTDAVTSARPRTDISPRQGYSPLDRAILDTADAVLHINTGARRDDAGWSPVEPAHGGSGGTPTSS</sequence>
<evidence type="ECO:0000313" key="3">
    <source>
        <dbReference type="Proteomes" id="UP000219565"/>
    </source>
</evidence>
<name>A0A285KWB9_9NOCA</name>
<dbReference type="Gene3D" id="3.30.1870.10">
    <property type="entry name" value="EreA-like, domain 2"/>
    <property type="match status" value="1"/>
</dbReference>
<dbReference type="EMBL" id="OBEG01000001">
    <property type="protein sequence ID" value="SNY76968.1"/>
    <property type="molecule type" value="Genomic_DNA"/>
</dbReference>
<feature type="compositionally biased region" description="Gly residues" evidence="1">
    <location>
        <begin position="392"/>
        <end position="401"/>
    </location>
</feature>
<dbReference type="OrthoDB" id="4329964at2"/>
<dbReference type="InterPro" id="IPR052036">
    <property type="entry name" value="Hydrolase/PRTase-associated"/>
</dbReference>
<dbReference type="GO" id="GO:0046677">
    <property type="term" value="P:response to antibiotic"/>
    <property type="evidence" value="ECO:0007669"/>
    <property type="project" value="InterPro"/>
</dbReference>
<dbReference type="InterPro" id="IPR007815">
    <property type="entry name" value="Emycin_Estase"/>
</dbReference>
<evidence type="ECO:0000256" key="1">
    <source>
        <dbReference type="SAM" id="MobiDB-lite"/>
    </source>
</evidence>
<evidence type="ECO:0000313" key="2">
    <source>
        <dbReference type="EMBL" id="SNY76968.1"/>
    </source>
</evidence>
<dbReference type="Proteomes" id="UP000219565">
    <property type="component" value="Unassembled WGS sequence"/>
</dbReference>
<dbReference type="PANTHER" id="PTHR31299">
    <property type="entry name" value="ESTERASE, PUTATIVE (AFU_ORTHOLOGUE AFUA_1G05850)-RELATED"/>
    <property type="match status" value="1"/>
</dbReference>
<dbReference type="Gene3D" id="1.20.1440.30">
    <property type="entry name" value="Biosynthetic Protein domain"/>
    <property type="match status" value="1"/>
</dbReference>
<feature type="region of interest" description="Disordered" evidence="1">
    <location>
        <begin position="380"/>
        <end position="401"/>
    </location>
</feature>
<keyword evidence="3" id="KW-1185">Reference proteome</keyword>
<proteinExistence type="predicted"/>
<dbReference type="AlphaFoldDB" id="A0A285KWB9"/>
<dbReference type="Pfam" id="PF05139">
    <property type="entry name" value="Erythro_esteras"/>
    <property type="match status" value="1"/>
</dbReference>
<dbReference type="RefSeq" id="WP_097243720.1">
    <property type="nucleotide sequence ID" value="NZ_OBEG01000001.1"/>
</dbReference>
<reference evidence="2 3" key="1">
    <citation type="submission" date="2017-09" db="EMBL/GenBank/DDBJ databases">
        <authorList>
            <person name="Ehlers B."/>
            <person name="Leendertz F.H."/>
        </authorList>
    </citation>
    <scope>NUCLEOTIDE SEQUENCE [LARGE SCALE GENOMIC DNA]</scope>
    <source>
        <strain evidence="2 3">DSM 45537</strain>
    </source>
</reference>
<accession>A0A285KWB9</accession>